<sequence>MARLDIAEKRIPQDGRISLRIGRRNIDVRVSTLPSIYGERAVLRLLDKNSLQLSLNNLGMTAADKQDLENLIQLPHGIILVTGPTGSGKSTTLYAILSALNIPGRNILTVEDPVEYELEGIGQTQVNTRVDMSFARGLRAILIPCGS</sequence>
<accession>A0A8S0FJI9</accession>
<dbReference type="Gene3D" id="3.40.50.300">
    <property type="entry name" value="P-loop containing nucleotide triphosphate hydrolases"/>
    <property type="match status" value="1"/>
</dbReference>
<evidence type="ECO:0000256" key="2">
    <source>
        <dbReference type="ARBA" id="ARBA00022741"/>
    </source>
</evidence>
<proteinExistence type="inferred from homology"/>
<organism evidence="5 6">
    <name type="scientific">Escherichia coli</name>
    <dbReference type="NCBI Taxonomy" id="562"/>
    <lineage>
        <taxon>Bacteria</taxon>
        <taxon>Pseudomonadati</taxon>
        <taxon>Pseudomonadota</taxon>
        <taxon>Gammaproteobacteria</taxon>
        <taxon>Enterobacterales</taxon>
        <taxon>Enterobacteriaceae</taxon>
        <taxon>Escherichia</taxon>
    </lineage>
</organism>
<dbReference type="GO" id="GO:0005524">
    <property type="term" value="F:ATP binding"/>
    <property type="evidence" value="ECO:0007669"/>
    <property type="project" value="UniProtKB-KW"/>
</dbReference>
<evidence type="ECO:0000313" key="5">
    <source>
        <dbReference type="EMBL" id="BBU80354.1"/>
    </source>
</evidence>
<dbReference type="AlphaFoldDB" id="A0A8S0FJI9"/>
<evidence type="ECO:0000259" key="4">
    <source>
        <dbReference type="Pfam" id="PF00437"/>
    </source>
</evidence>
<name>A0A8S0FJI9_ECOLX</name>
<dbReference type="GO" id="GO:0015628">
    <property type="term" value="P:protein secretion by the type II secretion system"/>
    <property type="evidence" value="ECO:0007669"/>
    <property type="project" value="TreeGrafter"/>
</dbReference>
<dbReference type="InterPro" id="IPR001482">
    <property type="entry name" value="T2SS/T4SS_dom"/>
</dbReference>
<dbReference type="Pfam" id="PF00437">
    <property type="entry name" value="T2SSE"/>
    <property type="match status" value="1"/>
</dbReference>
<comment type="similarity">
    <text evidence="1">Belongs to the GSP E family.</text>
</comment>
<dbReference type="PANTHER" id="PTHR30258">
    <property type="entry name" value="TYPE II SECRETION SYSTEM PROTEIN GSPE-RELATED"/>
    <property type="match status" value="1"/>
</dbReference>
<dbReference type="Proteomes" id="UP000467488">
    <property type="component" value="Chromosome"/>
</dbReference>
<dbReference type="EMBL" id="AP022360">
    <property type="protein sequence ID" value="BBU80354.1"/>
    <property type="molecule type" value="Genomic_DNA"/>
</dbReference>
<evidence type="ECO:0000256" key="3">
    <source>
        <dbReference type="ARBA" id="ARBA00022840"/>
    </source>
</evidence>
<dbReference type="SUPFAM" id="SSF52540">
    <property type="entry name" value="P-loop containing nucleoside triphosphate hydrolases"/>
    <property type="match status" value="1"/>
</dbReference>
<dbReference type="GO" id="GO:0015627">
    <property type="term" value="C:type II protein secretion system complex"/>
    <property type="evidence" value="ECO:0007669"/>
    <property type="project" value="TreeGrafter"/>
</dbReference>
<evidence type="ECO:0000256" key="1">
    <source>
        <dbReference type="ARBA" id="ARBA00006611"/>
    </source>
</evidence>
<dbReference type="GO" id="GO:0016887">
    <property type="term" value="F:ATP hydrolysis activity"/>
    <property type="evidence" value="ECO:0007669"/>
    <property type="project" value="TreeGrafter"/>
</dbReference>
<protein>
    <recommendedName>
        <fullName evidence="4">Bacterial type II secretion system protein E domain-containing protein</fullName>
    </recommendedName>
</protein>
<gene>
    <name evidence="5" type="ORF">EIMP300_17540</name>
</gene>
<evidence type="ECO:0000313" key="6">
    <source>
        <dbReference type="Proteomes" id="UP000467488"/>
    </source>
</evidence>
<dbReference type="InterPro" id="IPR027417">
    <property type="entry name" value="P-loop_NTPase"/>
</dbReference>
<keyword evidence="3" id="KW-0067">ATP-binding</keyword>
<reference evidence="5 6" key="1">
    <citation type="submission" date="2020-01" db="EMBL/GenBank/DDBJ databases">
        <title>Dynamics of blaIMP-6 dissemination in carbapenem resistant Enterobacteriacea isolated from regional surveillance in Osaka, Japan.</title>
        <authorList>
            <person name="Abe R."/>
            <person name="Akeda Y."/>
            <person name="Sugawara Y."/>
            <person name="Yamamoto N."/>
            <person name="Tomono K."/>
            <person name="Takeuchi D."/>
            <person name="Kawahara R."/>
            <person name="Hamada S."/>
        </authorList>
    </citation>
    <scope>NUCLEOTIDE SEQUENCE [LARGE SCALE GENOMIC DNA]</scope>
    <source>
        <strain evidence="5 6">E300</strain>
    </source>
</reference>
<keyword evidence="2" id="KW-0547">Nucleotide-binding</keyword>
<dbReference type="Gene3D" id="3.30.450.90">
    <property type="match status" value="1"/>
</dbReference>
<dbReference type="PANTHER" id="PTHR30258:SF27">
    <property type="entry name" value="BACTERIOPHAGE ADSORPTION PROTEIN B-RELATED"/>
    <property type="match status" value="1"/>
</dbReference>
<feature type="domain" description="Bacterial type II secretion system protein E" evidence="4">
    <location>
        <begin position="1"/>
        <end position="142"/>
    </location>
</feature>
<dbReference type="GO" id="GO:0005886">
    <property type="term" value="C:plasma membrane"/>
    <property type="evidence" value="ECO:0007669"/>
    <property type="project" value="TreeGrafter"/>
</dbReference>